<evidence type="ECO:0000313" key="1">
    <source>
        <dbReference type="EMBL" id="MDZ4910818.1"/>
    </source>
</evidence>
<comment type="caution">
    <text evidence="1">The sequence shown here is derived from an EMBL/GenBank/DDBJ whole genome shotgun (WGS) entry which is preliminary data.</text>
</comment>
<evidence type="ECO:0008006" key="3">
    <source>
        <dbReference type="Google" id="ProtNLM"/>
    </source>
</evidence>
<protein>
    <recommendedName>
        <fullName evidence="3">PAS domain-containing protein</fullName>
    </recommendedName>
</protein>
<accession>A0AAW9I2Q6</accession>
<organism evidence="1 2">
    <name type="scientific">Clostridium perfringens</name>
    <dbReference type="NCBI Taxonomy" id="1502"/>
    <lineage>
        <taxon>Bacteria</taxon>
        <taxon>Bacillati</taxon>
        <taxon>Bacillota</taxon>
        <taxon>Clostridia</taxon>
        <taxon>Eubacteriales</taxon>
        <taxon>Clostridiaceae</taxon>
        <taxon>Clostridium</taxon>
    </lineage>
</organism>
<gene>
    <name evidence="1" type="ORF">GNF68_17800</name>
</gene>
<name>A0AAW9I2Q6_CLOPF</name>
<dbReference type="Proteomes" id="UP001288778">
    <property type="component" value="Unassembled WGS sequence"/>
</dbReference>
<dbReference type="RefSeq" id="WP_322395978.1">
    <property type="nucleotide sequence ID" value="NZ_WNUI01000781.1"/>
</dbReference>
<dbReference type="AlphaFoldDB" id="A0AAW9I2Q6"/>
<dbReference type="EMBL" id="WNUI01000781">
    <property type="protein sequence ID" value="MDZ4910818.1"/>
    <property type="molecule type" value="Genomic_DNA"/>
</dbReference>
<evidence type="ECO:0000313" key="2">
    <source>
        <dbReference type="Proteomes" id="UP001288778"/>
    </source>
</evidence>
<sequence>MEDVILSKLIDEQSNGIIVLNKDLVVLYANKKVREFFSSNTNQLLGNYVKCNNTIVENCYCQQTSKCSECILNNAIRQLKETNIRQIIDNLKFNSEGEYIN</sequence>
<feature type="non-terminal residue" evidence="1">
    <location>
        <position position="101"/>
    </location>
</feature>
<reference evidence="1" key="1">
    <citation type="submission" date="2019-11" db="EMBL/GenBank/DDBJ databases">
        <title>Characterization of Clostridium perfringens isolates from swine manure treated agricultural soils.</title>
        <authorList>
            <person name="Wushke S.T."/>
        </authorList>
    </citation>
    <scope>NUCLEOTIDE SEQUENCE</scope>
    <source>
        <strain evidence="1">X94</strain>
    </source>
</reference>
<proteinExistence type="predicted"/>